<evidence type="ECO:0000256" key="1">
    <source>
        <dbReference type="ARBA" id="ARBA00022649"/>
    </source>
</evidence>
<name>A0ABT2TJI3_9FIRM</name>
<dbReference type="InterPro" id="IPR035093">
    <property type="entry name" value="RelE/ParE_toxin_dom_sf"/>
</dbReference>
<dbReference type="RefSeq" id="WP_158425036.1">
    <property type="nucleotide sequence ID" value="NZ_JAOQJQ010000003.1"/>
</dbReference>
<dbReference type="Gene3D" id="3.30.2310.20">
    <property type="entry name" value="RelE-like"/>
    <property type="match status" value="1"/>
</dbReference>
<dbReference type="Proteomes" id="UP001652442">
    <property type="component" value="Unassembled WGS sequence"/>
</dbReference>
<dbReference type="InterPro" id="IPR007712">
    <property type="entry name" value="RelE/ParE_toxin"/>
</dbReference>
<sequence length="100" mass="11721">MDKYRVKLMPKALRDLESIYSHIMDEFKEVSTAGHMAAMLENAILELEVMPYRGAVRKTGSYSNSCYRQLFVKNYTVVYRILEEVRMVLIVTVRYTPSNF</sequence>
<evidence type="ECO:0000313" key="2">
    <source>
        <dbReference type="EMBL" id="MCU6762321.1"/>
    </source>
</evidence>
<gene>
    <name evidence="2" type="ORF">OCV88_08250</name>
</gene>
<dbReference type="EMBL" id="JAOQJQ010000003">
    <property type="protein sequence ID" value="MCU6762321.1"/>
    <property type="molecule type" value="Genomic_DNA"/>
</dbReference>
<reference evidence="2 3" key="1">
    <citation type="journal article" date="2021" name="ISME Commun">
        <title>Automated analysis of genomic sequences facilitates high-throughput and comprehensive description of bacteria.</title>
        <authorList>
            <person name="Hitch T.C.A."/>
        </authorList>
    </citation>
    <scope>NUCLEOTIDE SEQUENCE [LARGE SCALE GENOMIC DNA]</scope>
    <source>
        <strain evidence="2 3">Sanger_109</strain>
    </source>
</reference>
<dbReference type="SUPFAM" id="SSF143011">
    <property type="entry name" value="RelE-like"/>
    <property type="match status" value="1"/>
</dbReference>
<organism evidence="2 3">
    <name type="scientific">Brotonthovivens ammoniilytica</name>
    <dbReference type="NCBI Taxonomy" id="2981725"/>
    <lineage>
        <taxon>Bacteria</taxon>
        <taxon>Bacillati</taxon>
        <taxon>Bacillota</taxon>
        <taxon>Clostridia</taxon>
        <taxon>Lachnospirales</taxon>
        <taxon>Lachnospiraceae</taxon>
        <taxon>Brotonthovivens</taxon>
    </lineage>
</organism>
<dbReference type="NCBIfam" id="TIGR02385">
    <property type="entry name" value="RelE_StbE"/>
    <property type="match status" value="1"/>
</dbReference>
<comment type="caution">
    <text evidence="2">The sequence shown here is derived from an EMBL/GenBank/DDBJ whole genome shotgun (WGS) entry which is preliminary data.</text>
</comment>
<accession>A0ABT2TJI3</accession>
<protein>
    <submittedName>
        <fullName evidence="2">Type II toxin-antitoxin system RelE/ParE family toxin</fullName>
    </submittedName>
</protein>
<dbReference type="Pfam" id="PF05016">
    <property type="entry name" value="ParE_toxin"/>
    <property type="match status" value="1"/>
</dbReference>
<keyword evidence="1" id="KW-1277">Toxin-antitoxin system</keyword>
<proteinExistence type="predicted"/>
<keyword evidence="3" id="KW-1185">Reference proteome</keyword>
<evidence type="ECO:0000313" key="3">
    <source>
        <dbReference type="Proteomes" id="UP001652442"/>
    </source>
</evidence>